<proteinExistence type="predicted"/>
<sequence length="29" mass="3417">MDEVIIFKGKSLETKATVYHFFQSIFYSS</sequence>
<dbReference type="EMBL" id="CP006643">
    <property type="protein sequence ID" value="AGX04478.1"/>
    <property type="molecule type" value="Genomic_DNA"/>
</dbReference>
<evidence type="ECO:0000313" key="1">
    <source>
        <dbReference type="EMBL" id="AGX04478.1"/>
    </source>
</evidence>
<protein>
    <submittedName>
        <fullName evidence="1">Uncharacterized protein</fullName>
    </submittedName>
</protein>
<dbReference type="AlphaFoldDB" id="U5LAN8"/>
<dbReference type="HOGENOM" id="CLU_3408672_0_0_9"/>
<name>U5LAN8_9BACI</name>
<keyword evidence="2" id="KW-1185">Reference proteome</keyword>
<dbReference type="Proteomes" id="UP000017805">
    <property type="component" value="Chromosome"/>
</dbReference>
<reference evidence="1 2" key="1">
    <citation type="submission" date="2013-07" db="EMBL/GenBank/DDBJ databases">
        <title>Complete genome sequence of Bacillus infantis NRRL B-14911 that has potential to induce cardiac disease by antigenic mimicry.</title>
        <authorList>
            <person name="Massilamany C."/>
            <person name="Smith T.P.L."/>
            <person name="Loy J.D."/>
            <person name="Barletta R."/>
            <person name="Reddy J."/>
        </authorList>
    </citation>
    <scope>NUCLEOTIDE SEQUENCE [LARGE SCALE GENOMIC DNA]</scope>
    <source>
        <strain evidence="1 2">NRRL B-14911</strain>
    </source>
</reference>
<organism evidence="1 2">
    <name type="scientific">Bacillus infantis NRRL B-14911</name>
    <dbReference type="NCBI Taxonomy" id="1367477"/>
    <lineage>
        <taxon>Bacteria</taxon>
        <taxon>Bacillati</taxon>
        <taxon>Bacillota</taxon>
        <taxon>Bacilli</taxon>
        <taxon>Bacillales</taxon>
        <taxon>Bacillaceae</taxon>
        <taxon>Bacillus</taxon>
    </lineage>
</organism>
<dbReference type="KEGG" id="bif:N288_12870"/>
<gene>
    <name evidence="1" type="ORF">N288_12870</name>
</gene>
<accession>U5LAN8</accession>
<evidence type="ECO:0000313" key="2">
    <source>
        <dbReference type="Proteomes" id="UP000017805"/>
    </source>
</evidence>